<feature type="compositionally biased region" description="Acidic residues" evidence="1">
    <location>
        <begin position="223"/>
        <end position="238"/>
    </location>
</feature>
<evidence type="ECO:0000256" key="1">
    <source>
        <dbReference type="SAM" id="MobiDB-lite"/>
    </source>
</evidence>
<dbReference type="HOGENOM" id="CLU_1167896_0_0_1"/>
<dbReference type="EMBL" id="GG662212">
    <property type="protein sequence ID" value="EAS07665.1"/>
    <property type="molecule type" value="Genomic_DNA"/>
</dbReference>
<dbReference type="Proteomes" id="UP000009168">
    <property type="component" value="Unassembled WGS sequence"/>
</dbReference>
<feature type="region of interest" description="Disordered" evidence="1">
    <location>
        <begin position="26"/>
        <end position="61"/>
    </location>
</feature>
<dbReference type="InParanoid" id="I7M4M2"/>
<dbReference type="KEGG" id="tet:TTHERM_00497180"/>
<evidence type="ECO:0000313" key="3">
    <source>
        <dbReference type="EMBL" id="EAS07665.1"/>
    </source>
</evidence>
<feature type="region of interest" description="Disordered" evidence="1">
    <location>
        <begin position="166"/>
        <end position="238"/>
    </location>
</feature>
<evidence type="ECO:0000313" key="4">
    <source>
        <dbReference type="Proteomes" id="UP000009168"/>
    </source>
</evidence>
<keyword evidence="4" id="KW-1185">Reference proteome</keyword>
<feature type="domain" description="Phosphorylated adapter RNA export protein RNA-binding" evidence="2">
    <location>
        <begin position="79"/>
        <end position="160"/>
    </location>
</feature>
<dbReference type="RefSeq" id="XP_001027907.1">
    <property type="nucleotide sequence ID" value="XM_001027907.1"/>
</dbReference>
<feature type="compositionally biased region" description="Polar residues" evidence="1">
    <location>
        <begin position="41"/>
        <end position="52"/>
    </location>
</feature>
<evidence type="ECO:0000259" key="2">
    <source>
        <dbReference type="Pfam" id="PF10258"/>
    </source>
</evidence>
<feature type="compositionally biased region" description="Basic and acidic residues" evidence="1">
    <location>
        <begin position="210"/>
        <end position="222"/>
    </location>
</feature>
<feature type="compositionally biased region" description="Basic residues" evidence="1">
    <location>
        <begin position="26"/>
        <end position="37"/>
    </location>
</feature>
<name>I7M4M2_TETTS</name>
<accession>I7M4M2</accession>
<dbReference type="InterPro" id="IPR019385">
    <property type="entry name" value="PHAX_RNA-binding_domain"/>
</dbReference>
<gene>
    <name evidence="3" type="ORF">TTHERM_00497180</name>
</gene>
<reference evidence="4" key="1">
    <citation type="journal article" date="2006" name="PLoS Biol.">
        <title>Macronuclear genome sequence of the ciliate Tetrahymena thermophila, a model eukaryote.</title>
        <authorList>
            <person name="Eisen J.A."/>
            <person name="Coyne R.S."/>
            <person name="Wu M."/>
            <person name="Wu D."/>
            <person name="Thiagarajan M."/>
            <person name="Wortman J.R."/>
            <person name="Badger J.H."/>
            <person name="Ren Q."/>
            <person name="Amedeo P."/>
            <person name="Jones K.M."/>
            <person name="Tallon L.J."/>
            <person name="Delcher A.L."/>
            <person name="Salzberg S.L."/>
            <person name="Silva J.C."/>
            <person name="Haas B.J."/>
            <person name="Majoros W.H."/>
            <person name="Farzad M."/>
            <person name="Carlton J.M."/>
            <person name="Smith R.K. Jr."/>
            <person name="Garg J."/>
            <person name="Pearlman R.E."/>
            <person name="Karrer K.M."/>
            <person name="Sun L."/>
            <person name="Manning G."/>
            <person name="Elde N.C."/>
            <person name="Turkewitz A.P."/>
            <person name="Asai D.J."/>
            <person name="Wilkes D.E."/>
            <person name="Wang Y."/>
            <person name="Cai H."/>
            <person name="Collins K."/>
            <person name="Stewart B.A."/>
            <person name="Lee S.R."/>
            <person name="Wilamowska K."/>
            <person name="Weinberg Z."/>
            <person name="Ruzzo W.L."/>
            <person name="Wloga D."/>
            <person name="Gaertig J."/>
            <person name="Frankel J."/>
            <person name="Tsao C.-C."/>
            <person name="Gorovsky M.A."/>
            <person name="Keeling P.J."/>
            <person name="Waller R.F."/>
            <person name="Patron N.J."/>
            <person name="Cherry J.M."/>
            <person name="Stover N.A."/>
            <person name="Krieger C.J."/>
            <person name="del Toro C."/>
            <person name="Ryder H.F."/>
            <person name="Williamson S.C."/>
            <person name="Barbeau R.A."/>
            <person name="Hamilton E.P."/>
            <person name="Orias E."/>
        </authorList>
    </citation>
    <scope>NUCLEOTIDE SEQUENCE [LARGE SCALE GENOMIC DNA]</scope>
    <source>
        <strain evidence="4">SB210</strain>
    </source>
</reference>
<dbReference type="GeneID" id="7838401"/>
<feature type="compositionally biased region" description="Polar residues" evidence="1">
    <location>
        <begin position="181"/>
        <end position="190"/>
    </location>
</feature>
<protein>
    <recommendedName>
        <fullName evidence="2">Phosphorylated adapter RNA export protein RNA-binding domain-containing protein</fullName>
    </recommendedName>
</protein>
<dbReference type="OMA" id="KQTIATQ"/>
<proteinExistence type="predicted"/>
<dbReference type="AlphaFoldDB" id="I7M4M2"/>
<sequence length="238" mass="27935">MDVENKRRPITKYKQKIKEKMMMIKKRKQKISQKSKKPQVDLNQSTMNQEKMNPSEKQKNRLLSRFDTFKDKEDKQKYAIELQQLIESNNKDLIMKVTEEVERSQLNELVEEAIDQFVFGAANRKGTSNRTFSGIFLDIVKNHIEEEDPMKVKAIFQKSAKQQKKIMKEKEKSKVKTSQSNISVNANAKNRNMFADLSDSNQSDSDDEEDNKKTKNENKMEQDSDSEFESCDDEEMNE</sequence>
<organism evidence="3 4">
    <name type="scientific">Tetrahymena thermophila (strain SB210)</name>
    <dbReference type="NCBI Taxonomy" id="312017"/>
    <lineage>
        <taxon>Eukaryota</taxon>
        <taxon>Sar</taxon>
        <taxon>Alveolata</taxon>
        <taxon>Ciliophora</taxon>
        <taxon>Intramacronucleata</taxon>
        <taxon>Oligohymenophorea</taxon>
        <taxon>Hymenostomatida</taxon>
        <taxon>Tetrahymenina</taxon>
        <taxon>Tetrahymenidae</taxon>
        <taxon>Tetrahymena</taxon>
    </lineage>
</organism>
<dbReference type="Pfam" id="PF10258">
    <property type="entry name" value="PHAX_RNA-bd"/>
    <property type="match status" value="1"/>
</dbReference>